<dbReference type="RefSeq" id="XP_003745882.1">
    <property type="nucleotide sequence ID" value="XM_003745834.2"/>
</dbReference>
<dbReference type="GO" id="GO:0004252">
    <property type="term" value="F:serine-type endopeptidase activity"/>
    <property type="evidence" value="ECO:0007669"/>
    <property type="project" value="InterPro"/>
</dbReference>
<organism evidence="11 12">
    <name type="scientific">Galendromus occidentalis</name>
    <name type="common">western predatory mite</name>
    <dbReference type="NCBI Taxonomy" id="34638"/>
    <lineage>
        <taxon>Eukaryota</taxon>
        <taxon>Metazoa</taxon>
        <taxon>Ecdysozoa</taxon>
        <taxon>Arthropoda</taxon>
        <taxon>Chelicerata</taxon>
        <taxon>Arachnida</taxon>
        <taxon>Acari</taxon>
        <taxon>Parasitiformes</taxon>
        <taxon>Mesostigmata</taxon>
        <taxon>Gamasina</taxon>
        <taxon>Phytoseioidea</taxon>
        <taxon>Phytoseiidae</taxon>
        <taxon>Typhlodrominae</taxon>
        <taxon>Galendromus</taxon>
    </lineage>
</organism>
<comment type="catalytic activity">
    <reaction evidence="1">
        <text>Preferential cleavage: Arg-|-Xaa, Lys-|-Xaa.</text>
        <dbReference type="EC" id="3.4.21.10"/>
    </reaction>
</comment>
<proteinExistence type="predicted"/>
<evidence type="ECO:0000256" key="2">
    <source>
        <dbReference type="ARBA" id="ARBA00012050"/>
    </source>
</evidence>
<protein>
    <recommendedName>
        <fullName evidence="3">Acrosin</fullName>
        <ecNumber evidence="2">3.4.21.10</ecNumber>
    </recommendedName>
</protein>
<evidence type="ECO:0000256" key="9">
    <source>
        <dbReference type="SAM" id="MobiDB-lite"/>
    </source>
</evidence>
<keyword evidence="11" id="KW-1185">Reference proteome</keyword>
<dbReference type="Proteomes" id="UP000694867">
    <property type="component" value="Unplaced"/>
</dbReference>
<evidence type="ECO:0000256" key="1">
    <source>
        <dbReference type="ARBA" id="ARBA00001656"/>
    </source>
</evidence>
<keyword evidence="6 8" id="KW-0720">Serine protease</keyword>
<dbReference type="KEGG" id="goe:100901987"/>
<evidence type="ECO:0000256" key="6">
    <source>
        <dbReference type="ARBA" id="ARBA00022825"/>
    </source>
</evidence>
<evidence type="ECO:0000256" key="8">
    <source>
        <dbReference type="RuleBase" id="RU363034"/>
    </source>
</evidence>
<accession>A0AAJ6QWB9</accession>
<dbReference type="EC" id="3.4.21.10" evidence="2"/>
<dbReference type="PANTHER" id="PTHR24252">
    <property type="entry name" value="ACROSIN-RELATED"/>
    <property type="match status" value="1"/>
</dbReference>
<dbReference type="InterPro" id="IPR009003">
    <property type="entry name" value="Peptidase_S1_PA"/>
</dbReference>
<reference evidence="12" key="1">
    <citation type="submission" date="2025-08" db="UniProtKB">
        <authorList>
            <consortium name="RefSeq"/>
        </authorList>
    </citation>
    <scope>IDENTIFICATION</scope>
</reference>
<dbReference type="PROSITE" id="PS50240">
    <property type="entry name" value="TRYPSIN_DOM"/>
    <property type="match status" value="1"/>
</dbReference>
<dbReference type="CDD" id="cd00190">
    <property type="entry name" value="Tryp_SPc"/>
    <property type="match status" value="1"/>
</dbReference>
<dbReference type="SUPFAM" id="SSF50494">
    <property type="entry name" value="Trypsin-like serine proteases"/>
    <property type="match status" value="1"/>
</dbReference>
<dbReference type="SMART" id="SM00020">
    <property type="entry name" value="Tryp_SPc"/>
    <property type="match status" value="1"/>
</dbReference>
<gene>
    <name evidence="12" type="primary">LOC100901987</name>
</gene>
<dbReference type="Gene3D" id="2.40.10.10">
    <property type="entry name" value="Trypsin-like serine proteases"/>
    <property type="match status" value="1"/>
</dbReference>
<dbReference type="PRINTS" id="PR00722">
    <property type="entry name" value="CHYMOTRYPSIN"/>
</dbReference>
<evidence type="ECO:0000256" key="3">
    <source>
        <dbReference type="ARBA" id="ARBA00017161"/>
    </source>
</evidence>
<dbReference type="GeneID" id="100901987"/>
<dbReference type="InterPro" id="IPR001254">
    <property type="entry name" value="Trypsin_dom"/>
</dbReference>
<evidence type="ECO:0000259" key="10">
    <source>
        <dbReference type="PROSITE" id="PS50240"/>
    </source>
</evidence>
<sequence length="359" mass="39513">MSDELPREEATTPQSNIDAANSLADASPRFPRKWYHGDEDDSDEDDAGLQLDGGCGEDLSCRTSHHCAALGGKPTFMSCGASPGLYCCDLSRNADPLDEPRNGTVKSDSQCGWNREKTNRIIGGYDTEFGEIPWQAFVKIDGIRCGGALVDRRHVVTAAHCVVGRKTSKIEVLLGELVLKRFVEELPHERRRVADVIIHPDYENLNVDSYDVAILVLDKPVEYQANIMPICLPQPNQSFLGKLATVSGWGRVFPDHEVRSNHLQSIQVPIIGNGLCRKWLRSRGKYAGINADHVCAGYEAGGRDSCRGDSGGPLTYQMKGRWYLVGIVSAGFGCGKPRQPGIYHRVSHSAEWISEQVFS</sequence>
<evidence type="ECO:0000313" key="11">
    <source>
        <dbReference type="Proteomes" id="UP000694867"/>
    </source>
</evidence>
<feature type="compositionally biased region" description="Acidic residues" evidence="9">
    <location>
        <begin position="38"/>
        <end position="47"/>
    </location>
</feature>
<keyword evidence="4 8" id="KW-0645">Protease</keyword>
<dbReference type="PROSITE" id="PS00134">
    <property type="entry name" value="TRYPSIN_HIS"/>
    <property type="match status" value="1"/>
</dbReference>
<dbReference type="PROSITE" id="PS00135">
    <property type="entry name" value="TRYPSIN_SER"/>
    <property type="match status" value="1"/>
</dbReference>
<dbReference type="InterPro" id="IPR018114">
    <property type="entry name" value="TRYPSIN_HIS"/>
</dbReference>
<keyword evidence="7" id="KW-1015">Disulfide bond</keyword>
<dbReference type="InterPro" id="IPR043504">
    <property type="entry name" value="Peptidase_S1_PA_chymotrypsin"/>
</dbReference>
<feature type="compositionally biased region" description="Basic and acidic residues" evidence="9">
    <location>
        <begin position="1"/>
        <end position="10"/>
    </location>
</feature>
<evidence type="ECO:0000256" key="7">
    <source>
        <dbReference type="ARBA" id="ARBA00023157"/>
    </source>
</evidence>
<evidence type="ECO:0000313" key="12">
    <source>
        <dbReference type="RefSeq" id="XP_003745882.1"/>
    </source>
</evidence>
<evidence type="ECO:0000256" key="4">
    <source>
        <dbReference type="ARBA" id="ARBA00022670"/>
    </source>
</evidence>
<dbReference type="InterPro" id="IPR001314">
    <property type="entry name" value="Peptidase_S1A"/>
</dbReference>
<dbReference type="InterPro" id="IPR033116">
    <property type="entry name" value="TRYPSIN_SER"/>
</dbReference>
<dbReference type="AlphaFoldDB" id="A0AAJ6QWB9"/>
<dbReference type="PANTHER" id="PTHR24252:SF8">
    <property type="entry name" value="ACROSIN"/>
    <property type="match status" value="1"/>
</dbReference>
<dbReference type="GO" id="GO:0006508">
    <property type="term" value="P:proteolysis"/>
    <property type="evidence" value="ECO:0007669"/>
    <property type="project" value="UniProtKB-KW"/>
</dbReference>
<evidence type="ECO:0000256" key="5">
    <source>
        <dbReference type="ARBA" id="ARBA00022801"/>
    </source>
</evidence>
<dbReference type="FunFam" id="2.40.10.10:FF:000006">
    <property type="entry name" value="Serine proteinase stubble"/>
    <property type="match status" value="1"/>
</dbReference>
<feature type="region of interest" description="Disordered" evidence="9">
    <location>
        <begin position="1"/>
        <end position="49"/>
    </location>
</feature>
<dbReference type="Pfam" id="PF00089">
    <property type="entry name" value="Trypsin"/>
    <property type="match status" value="1"/>
</dbReference>
<feature type="domain" description="Peptidase S1" evidence="10">
    <location>
        <begin position="121"/>
        <end position="358"/>
    </location>
</feature>
<name>A0AAJ6QWB9_9ACAR</name>
<keyword evidence="5 8" id="KW-0378">Hydrolase</keyword>